<dbReference type="EMBL" id="JAVRBK010000005">
    <property type="protein sequence ID" value="KAK5643094.1"/>
    <property type="molecule type" value="Genomic_DNA"/>
</dbReference>
<feature type="transmembrane region" description="Helical" evidence="2">
    <location>
        <begin position="183"/>
        <end position="209"/>
    </location>
</feature>
<keyword evidence="2" id="KW-0472">Membrane</keyword>
<keyword evidence="5" id="KW-1185">Reference proteome</keyword>
<dbReference type="Proteomes" id="UP001329430">
    <property type="component" value="Chromosome 5"/>
</dbReference>
<comment type="caution">
    <text evidence="4">The sequence shown here is derived from an EMBL/GenBank/DDBJ whole genome shotgun (WGS) entry which is preliminary data.</text>
</comment>
<evidence type="ECO:0000256" key="1">
    <source>
        <dbReference type="SAM" id="MobiDB-lite"/>
    </source>
</evidence>
<gene>
    <name evidence="4" type="ORF">RI129_006939</name>
</gene>
<proteinExistence type="predicted"/>
<name>A0AAN7VFN0_9COLE</name>
<dbReference type="AlphaFoldDB" id="A0AAN7VFN0"/>
<evidence type="ECO:0000313" key="5">
    <source>
        <dbReference type="Proteomes" id="UP001329430"/>
    </source>
</evidence>
<evidence type="ECO:0000256" key="3">
    <source>
        <dbReference type="SAM" id="SignalP"/>
    </source>
</evidence>
<accession>A0AAN7VFN0</accession>
<reference evidence="4 5" key="1">
    <citation type="journal article" date="2024" name="Insects">
        <title>An Improved Chromosome-Level Genome Assembly of the Firefly Pyrocoelia pectoralis.</title>
        <authorList>
            <person name="Fu X."/>
            <person name="Meyer-Rochow V.B."/>
            <person name="Ballantyne L."/>
            <person name="Zhu X."/>
        </authorList>
    </citation>
    <scope>NUCLEOTIDE SEQUENCE [LARGE SCALE GENOMIC DNA]</scope>
    <source>
        <strain evidence="4">XCY_ONT2</strain>
    </source>
</reference>
<evidence type="ECO:0000313" key="4">
    <source>
        <dbReference type="EMBL" id="KAK5643094.1"/>
    </source>
</evidence>
<protein>
    <submittedName>
        <fullName evidence="4">Uncharacterized protein</fullName>
    </submittedName>
</protein>
<feature type="signal peptide" evidence="3">
    <location>
        <begin position="1"/>
        <end position="20"/>
    </location>
</feature>
<organism evidence="4 5">
    <name type="scientific">Pyrocoelia pectoralis</name>
    <dbReference type="NCBI Taxonomy" id="417401"/>
    <lineage>
        <taxon>Eukaryota</taxon>
        <taxon>Metazoa</taxon>
        <taxon>Ecdysozoa</taxon>
        <taxon>Arthropoda</taxon>
        <taxon>Hexapoda</taxon>
        <taxon>Insecta</taxon>
        <taxon>Pterygota</taxon>
        <taxon>Neoptera</taxon>
        <taxon>Endopterygota</taxon>
        <taxon>Coleoptera</taxon>
        <taxon>Polyphaga</taxon>
        <taxon>Elateriformia</taxon>
        <taxon>Elateroidea</taxon>
        <taxon>Lampyridae</taxon>
        <taxon>Lampyrinae</taxon>
        <taxon>Pyrocoelia</taxon>
    </lineage>
</organism>
<keyword evidence="2" id="KW-1133">Transmembrane helix</keyword>
<feature type="chain" id="PRO_5042889685" evidence="3">
    <location>
        <begin position="21"/>
        <end position="242"/>
    </location>
</feature>
<feature type="region of interest" description="Disordered" evidence="1">
    <location>
        <begin position="213"/>
        <end position="242"/>
    </location>
</feature>
<evidence type="ECO:0000256" key="2">
    <source>
        <dbReference type="SAM" id="Phobius"/>
    </source>
</evidence>
<keyword evidence="3" id="KW-0732">Signal</keyword>
<keyword evidence="2" id="KW-0812">Transmembrane</keyword>
<sequence length="242" mass="26674">MKKCVAIYCLLVILIMKVKGISTNFNKMDISEDERRAADNIVESKAISLHRPLQVEKGRKIALASTYHKEGQLIIPRIAASFISKEDKEKEEREREEYEHSRPYHYYGEYKPHYHSAGSRIGFPGIFTSGNHRPEHGDIHPHSGFGGPSGVGYGHSGSGYLYPTPPTGLDSGGFMKKIGLKGLLLPLAGIAILGAAAALTANPVLLQLGTLHGRRRRRRSATNPVRNASVYPVNPLLKPDKK</sequence>